<dbReference type="GO" id="GO:0005524">
    <property type="term" value="F:ATP binding"/>
    <property type="evidence" value="ECO:0007669"/>
    <property type="project" value="UniProtKB-KW"/>
</dbReference>
<dbReference type="InterPro" id="IPR003439">
    <property type="entry name" value="ABC_transporter-like_ATP-bd"/>
</dbReference>
<dbReference type="SUPFAM" id="SSF52540">
    <property type="entry name" value="P-loop containing nucleoside triphosphate hydrolases"/>
    <property type="match status" value="1"/>
</dbReference>
<dbReference type="Proteomes" id="UP000095512">
    <property type="component" value="Unassembled WGS sequence"/>
</dbReference>
<dbReference type="AlphaFoldDB" id="A0A174GRB9"/>
<gene>
    <name evidence="5" type="primary">ybhF_2</name>
    <name evidence="5" type="ORF">ERS852480_01554</name>
</gene>
<keyword evidence="1" id="KW-0813">Transport</keyword>
<dbReference type="InterPro" id="IPR003593">
    <property type="entry name" value="AAA+_ATPase"/>
</dbReference>
<evidence type="ECO:0000313" key="5">
    <source>
        <dbReference type="EMBL" id="CUO63817.1"/>
    </source>
</evidence>
<dbReference type="EMBL" id="CZAB01000009">
    <property type="protein sequence ID" value="CUO63817.1"/>
    <property type="molecule type" value="Genomic_DNA"/>
</dbReference>
<evidence type="ECO:0000256" key="2">
    <source>
        <dbReference type="ARBA" id="ARBA00022741"/>
    </source>
</evidence>
<protein>
    <submittedName>
        <fullName evidence="5">ABC transporter</fullName>
    </submittedName>
</protein>
<feature type="domain" description="ABC transporter" evidence="4">
    <location>
        <begin position="16"/>
        <end position="241"/>
    </location>
</feature>
<dbReference type="CDD" id="cd03230">
    <property type="entry name" value="ABC_DR_subfamily_A"/>
    <property type="match status" value="1"/>
</dbReference>
<name>A0A174GRB9_9FIRM</name>
<dbReference type="PROSITE" id="PS50893">
    <property type="entry name" value="ABC_TRANSPORTER_2"/>
    <property type="match status" value="1"/>
</dbReference>
<evidence type="ECO:0000256" key="3">
    <source>
        <dbReference type="ARBA" id="ARBA00022840"/>
    </source>
</evidence>
<dbReference type="GO" id="GO:0016887">
    <property type="term" value="F:ATP hydrolysis activity"/>
    <property type="evidence" value="ECO:0007669"/>
    <property type="project" value="InterPro"/>
</dbReference>
<sequence length="313" mass="35278">MRPAGIMSLKGERVMIEAVNLTKRFDDIVAVDHISAAIRDGSVFGLIGTNGAGKSTFLRLASGVLKPDEGCITIDGHEVFENIPAKKRFFYISDEQYFFNNTTPEEMMHYYRKVYQGFDEVRFHKLMENFGLDEKRKIHTFSKGMKKQVSVICGVCAGTDYLFCDETFDGLDPVMRQAVKSIFAADMEDRNLTPIIASHNLRELEDICDHVGLLHKGGILLSKDLDDMKLNIHKIQCVLKPDMKPEDLTSLDKVNVEQRGSLCTITARGSRGEVEAVMASYEPVFFECIPLSLEEIFISETEVAGYDIRKLIL</sequence>
<evidence type="ECO:0000256" key="1">
    <source>
        <dbReference type="ARBA" id="ARBA00022448"/>
    </source>
</evidence>
<dbReference type="InterPro" id="IPR051782">
    <property type="entry name" value="ABC_Transporter_VariousFunc"/>
</dbReference>
<dbReference type="Gene3D" id="3.40.50.300">
    <property type="entry name" value="P-loop containing nucleotide triphosphate hydrolases"/>
    <property type="match status" value="1"/>
</dbReference>
<evidence type="ECO:0000259" key="4">
    <source>
        <dbReference type="PROSITE" id="PS50893"/>
    </source>
</evidence>
<dbReference type="Pfam" id="PF00005">
    <property type="entry name" value="ABC_tran"/>
    <property type="match status" value="1"/>
</dbReference>
<accession>A0A174GRB9</accession>
<evidence type="ECO:0000313" key="6">
    <source>
        <dbReference type="Proteomes" id="UP000095512"/>
    </source>
</evidence>
<keyword evidence="2" id="KW-0547">Nucleotide-binding</keyword>
<dbReference type="SMART" id="SM00382">
    <property type="entry name" value="AAA"/>
    <property type="match status" value="1"/>
</dbReference>
<organism evidence="5 6">
    <name type="scientific">Enterocloster clostridioformis</name>
    <dbReference type="NCBI Taxonomy" id="1531"/>
    <lineage>
        <taxon>Bacteria</taxon>
        <taxon>Bacillati</taxon>
        <taxon>Bacillota</taxon>
        <taxon>Clostridia</taxon>
        <taxon>Lachnospirales</taxon>
        <taxon>Lachnospiraceae</taxon>
        <taxon>Enterocloster</taxon>
    </lineage>
</organism>
<dbReference type="PANTHER" id="PTHR42939:SF1">
    <property type="entry name" value="ABC TRANSPORTER ATP-BINDING PROTEIN ALBC-RELATED"/>
    <property type="match status" value="1"/>
</dbReference>
<reference evidence="5 6" key="1">
    <citation type="submission" date="2015-09" db="EMBL/GenBank/DDBJ databases">
        <authorList>
            <consortium name="Pathogen Informatics"/>
        </authorList>
    </citation>
    <scope>NUCLEOTIDE SEQUENCE [LARGE SCALE GENOMIC DNA]</scope>
    <source>
        <strain evidence="5 6">2789STDY5834865</strain>
    </source>
</reference>
<proteinExistence type="predicted"/>
<dbReference type="PANTHER" id="PTHR42939">
    <property type="entry name" value="ABC TRANSPORTER ATP-BINDING PROTEIN ALBC-RELATED"/>
    <property type="match status" value="1"/>
</dbReference>
<keyword evidence="3" id="KW-0067">ATP-binding</keyword>
<dbReference type="InterPro" id="IPR027417">
    <property type="entry name" value="P-loop_NTPase"/>
</dbReference>